<feature type="transmembrane region" description="Helical" evidence="5">
    <location>
        <begin position="350"/>
        <end position="370"/>
    </location>
</feature>
<dbReference type="KEGG" id="kco:BWI95_08460"/>
<evidence type="ECO:0000256" key="5">
    <source>
        <dbReference type="SAM" id="Phobius"/>
    </source>
</evidence>
<dbReference type="AlphaFoldDB" id="A0A807LBJ0"/>
<evidence type="ECO:0000256" key="1">
    <source>
        <dbReference type="ARBA" id="ARBA00004141"/>
    </source>
</evidence>
<feature type="transmembrane region" description="Helical" evidence="5">
    <location>
        <begin position="240"/>
        <end position="258"/>
    </location>
</feature>
<evidence type="ECO:0000313" key="8">
    <source>
        <dbReference type="Proteomes" id="UP000187148"/>
    </source>
</evidence>
<feature type="transmembrane region" description="Helical" evidence="5">
    <location>
        <begin position="69"/>
        <end position="89"/>
    </location>
</feature>
<dbReference type="InterPro" id="IPR007016">
    <property type="entry name" value="O-antigen_ligase-rel_domated"/>
</dbReference>
<comment type="subcellular location">
    <subcellularLocation>
        <location evidence="1">Membrane</location>
        <topology evidence="1">Multi-pass membrane protein</topology>
    </subcellularLocation>
</comment>
<dbReference type="RefSeq" id="WP_054802707.1">
    <property type="nucleotide sequence ID" value="NZ_CP019445.1"/>
</dbReference>
<evidence type="ECO:0000313" key="7">
    <source>
        <dbReference type="EMBL" id="APZ05084.1"/>
    </source>
</evidence>
<feature type="domain" description="O-antigen ligase-related" evidence="6">
    <location>
        <begin position="202"/>
        <end position="356"/>
    </location>
</feature>
<accession>A0A807LBJ0</accession>
<dbReference type="EMBL" id="CP019445">
    <property type="protein sequence ID" value="APZ05084.1"/>
    <property type="molecule type" value="Genomic_DNA"/>
</dbReference>
<keyword evidence="7" id="KW-0436">Ligase</keyword>
<dbReference type="GO" id="GO:0016874">
    <property type="term" value="F:ligase activity"/>
    <property type="evidence" value="ECO:0007669"/>
    <property type="project" value="UniProtKB-KW"/>
</dbReference>
<sequence>MPVSMNAQTWKGRSEKAAFIMEYGTFIFSAVTLLVAMVNNNLSMKLFNICGILALLTLIIKGRSSNLTWKSFALPASILFIGIIDLIWYKLFKVNNSPFQATYHNYINTVRVFIFGFFMVLLAATTKIKYKSSALLYLLYSVSFIILGYALFQKFSIGLDRIDFGIGTSTGAAYSIMLVGLISAVAILYTPKSHPLLFVLNTVMVFAALVMTQTRSSILIFPVICCITIVTYYLKNPKKLFLGVCGFMALLIVLGLVFSQSIAKRYDAAVNDINLYQQGKGNTSLGARFAMYEAGLMIFKDAPLSWRSADERSYEVSELIKQDKTLSPVRLFTNIHLHNEIIESASLKGIVGILSIIAFYAALMFSVYYYRSLGLFAFSLAIIGTGLSDVILWARSIPIIIVCGLTLLLLFNKQRSKH</sequence>
<evidence type="ECO:0000256" key="2">
    <source>
        <dbReference type="ARBA" id="ARBA00022692"/>
    </source>
</evidence>
<dbReference type="Pfam" id="PF04932">
    <property type="entry name" value="Wzy_C"/>
    <property type="match status" value="1"/>
</dbReference>
<keyword evidence="4 5" id="KW-0472">Membrane</keyword>
<keyword evidence="8" id="KW-1185">Reference proteome</keyword>
<dbReference type="PANTHER" id="PTHR37422">
    <property type="entry name" value="TEICHURONIC ACID BIOSYNTHESIS PROTEIN TUAE"/>
    <property type="match status" value="1"/>
</dbReference>
<feature type="transmembrane region" description="Helical" evidence="5">
    <location>
        <begin position="110"/>
        <end position="128"/>
    </location>
</feature>
<dbReference type="InterPro" id="IPR051533">
    <property type="entry name" value="WaaL-like"/>
</dbReference>
<reference evidence="7 8" key="1">
    <citation type="submission" date="2017-01" db="EMBL/GenBank/DDBJ databases">
        <authorList>
            <person name="Cao J.-M."/>
        </authorList>
    </citation>
    <scope>NUCLEOTIDE SEQUENCE [LARGE SCALE GENOMIC DNA]</scope>
    <source>
        <strain evidence="7 8">888-76</strain>
    </source>
</reference>
<keyword evidence="2 5" id="KW-0812">Transmembrane</keyword>
<feature type="transmembrane region" description="Helical" evidence="5">
    <location>
        <begin position="46"/>
        <end position="63"/>
    </location>
</feature>
<feature type="transmembrane region" description="Helical" evidence="5">
    <location>
        <begin position="195"/>
        <end position="211"/>
    </location>
</feature>
<dbReference type="PANTHER" id="PTHR37422:SF17">
    <property type="entry name" value="O-ANTIGEN LIGASE"/>
    <property type="match status" value="1"/>
</dbReference>
<evidence type="ECO:0000256" key="3">
    <source>
        <dbReference type="ARBA" id="ARBA00022989"/>
    </source>
</evidence>
<dbReference type="GO" id="GO:0016020">
    <property type="term" value="C:membrane"/>
    <property type="evidence" value="ECO:0007669"/>
    <property type="project" value="UniProtKB-SubCell"/>
</dbReference>
<keyword evidence="3 5" id="KW-1133">Transmembrane helix</keyword>
<name>A0A807LBJ0_9ENTR</name>
<feature type="transmembrane region" description="Helical" evidence="5">
    <location>
        <begin position="164"/>
        <end position="189"/>
    </location>
</feature>
<evidence type="ECO:0000259" key="6">
    <source>
        <dbReference type="Pfam" id="PF04932"/>
    </source>
</evidence>
<feature type="transmembrane region" description="Helical" evidence="5">
    <location>
        <begin position="134"/>
        <end position="152"/>
    </location>
</feature>
<dbReference type="Proteomes" id="UP000187148">
    <property type="component" value="Chromosome"/>
</dbReference>
<proteinExistence type="predicted"/>
<organism evidence="7 8">
    <name type="scientific">Kosakonia cowanii JCM 10956 = DSM 18146</name>
    <dbReference type="NCBI Taxonomy" id="1300165"/>
    <lineage>
        <taxon>Bacteria</taxon>
        <taxon>Pseudomonadati</taxon>
        <taxon>Pseudomonadota</taxon>
        <taxon>Gammaproteobacteria</taxon>
        <taxon>Enterobacterales</taxon>
        <taxon>Enterobacteriaceae</taxon>
        <taxon>Kosakonia</taxon>
    </lineage>
</organism>
<feature type="transmembrane region" description="Helical" evidence="5">
    <location>
        <begin position="218"/>
        <end position="234"/>
    </location>
</feature>
<gene>
    <name evidence="7" type="ORF">BWI95_08460</name>
</gene>
<feature type="transmembrane region" description="Helical" evidence="5">
    <location>
        <begin position="390"/>
        <end position="411"/>
    </location>
</feature>
<feature type="transmembrane region" description="Helical" evidence="5">
    <location>
        <begin position="20"/>
        <end position="39"/>
    </location>
</feature>
<evidence type="ECO:0000256" key="4">
    <source>
        <dbReference type="ARBA" id="ARBA00023136"/>
    </source>
</evidence>
<protein>
    <submittedName>
        <fullName evidence="7">Ligase</fullName>
    </submittedName>
</protein>